<evidence type="ECO:0000259" key="1">
    <source>
        <dbReference type="Pfam" id="PF04397"/>
    </source>
</evidence>
<evidence type="ECO:0000313" key="2">
    <source>
        <dbReference type="EMBL" id="WAC13108.1"/>
    </source>
</evidence>
<keyword evidence="3" id="KW-1185">Reference proteome</keyword>
<feature type="domain" description="HTH LytTR-type" evidence="1">
    <location>
        <begin position="4"/>
        <end position="61"/>
    </location>
</feature>
<evidence type="ECO:0000313" key="3">
    <source>
        <dbReference type="Proteomes" id="UP001164653"/>
    </source>
</evidence>
<name>A0A9E8ND47_9BACT</name>
<sequence>MALQTFTDFEKEIAAHIICRIHKSFMVSLDKIETIEKEKVKINNIFIPISATYRSLFLNLLGK</sequence>
<organism evidence="2 3">
    <name type="scientific">Dyadobacter pollutisoli</name>
    <dbReference type="NCBI Taxonomy" id="2910158"/>
    <lineage>
        <taxon>Bacteria</taxon>
        <taxon>Pseudomonadati</taxon>
        <taxon>Bacteroidota</taxon>
        <taxon>Cytophagia</taxon>
        <taxon>Cytophagales</taxon>
        <taxon>Spirosomataceae</taxon>
        <taxon>Dyadobacter</taxon>
    </lineage>
</organism>
<dbReference type="Proteomes" id="UP001164653">
    <property type="component" value="Chromosome"/>
</dbReference>
<reference evidence="2" key="1">
    <citation type="submission" date="2022-11" db="EMBL/GenBank/DDBJ databases">
        <title>Dyadobacter pollutisoli sp. nov., isolated from plastic dumped soil.</title>
        <authorList>
            <person name="Kim J.M."/>
            <person name="Kim K.R."/>
            <person name="Lee J.K."/>
            <person name="Hao L."/>
            <person name="Jeon C.O."/>
        </authorList>
    </citation>
    <scope>NUCLEOTIDE SEQUENCE</scope>
    <source>
        <strain evidence="2">U1</strain>
    </source>
</reference>
<dbReference type="RefSeq" id="WP_244823998.1">
    <property type="nucleotide sequence ID" value="NZ_CP112998.1"/>
</dbReference>
<proteinExistence type="predicted"/>
<dbReference type="InterPro" id="IPR007492">
    <property type="entry name" value="LytTR_DNA-bd_dom"/>
</dbReference>
<protein>
    <submittedName>
        <fullName evidence="2">LytTR family transcriptional regulator DNA-binding domain-containing protein</fullName>
    </submittedName>
</protein>
<dbReference type="KEGG" id="dpf:ON006_03920"/>
<dbReference type="GO" id="GO:0003677">
    <property type="term" value="F:DNA binding"/>
    <property type="evidence" value="ECO:0007669"/>
    <property type="project" value="UniProtKB-KW"/>
</dbReference>
<dbReference type="EMBL" id="CP112998">
    <property type="protein sequence ID" value="WAC13108.1"/>
    <property type="molecule type" value="Genomic_DNA"/>
</dbReference>
<gene>
    <name evidence="2" type="ORF">ON006_03920</name>
</gene>
<accession>A0A9E8ND47</accession>
<dbReference type="Pfam" id="PF04397">
    <property type="entry name" value="LytTR"/>
    <property type="match status" value="1"/>
</dbReference>
<keyword evidence="2" id="KW-0238">DNA-binding</keyword>
<dbReference type="Gene3D" id="2.40.50.1020">
    <property type="entry name" value="LytTr DNA-binding domain"/>
    <property type="match status" value="1"/>
</dbReference>
<dbReference type="AlphaFoldDB" id="A0A9E8ND47"/>